<dbReference type="EC" id="3.5.1.96" evidence="5 6"/>
<keyword evidence="10" id="KW-1185">Reference proteome</keyword>
<dbReference type="Pfam" id="PF24827">
    <property type="entry name" value="AstE_AspA_cat"/>
    <property type="match status" value="1"/>
</dbReference>
<evidence type="ECO:0000256" key="2">
    <source>
        <dbReference type="ARBA" id="ARBA00022723"/>
    </source>
</evidence>
<dbReference type="UniPathway" id="UPA00185">
    <property type="reaction ID" value="UER00283"/>
</dbReference>
<proteinExistence type="inferred from homology"/>
<evidence type="ECO:0000256" key="4">
    <source>
        <dbReference type="ARBA" id="ARBA00022833"/>
    </source>
</evidence>
<dbReference type="GO" id="GO:0019544">
    <property type="term" value="P:L-arginine catabolic process to L-glutamate"/>
    <property type="evidence" value="ECO:0007669"/>
    <property type="project" value="UniProtKB-UniRule"/>
</dbReference>
<keyword evidence="4 5" id="KW-0862">Zinc</keyword>
<comment type="cofactor">
    <cofactor evidence="5">
        <name>Zn(2+)</name>
        <dbReference type="ChEBI" id="CHEBI:29105"/>
    </cofactor>
    <text evidence="5">Binds 1 zinc ion per subunit.</text>
</comment>
<protein>
    <recommendedName>
        <fullName evidence="5 6">Succinylglutamate desuccinylase</fullName>
        <ecNumber evidence="5 6">3.5.1.96</ecNumber>
    </recommendedName>
</protein>
<keyword evidence="2 5" id="KW-0479">Metal-binding</keyword>
<evidence type="ECO:0000256" key="6">
    <source>
        <dbReference type="NCBIfam" id="TIGR03242"/>
    </source>
</evidence>
<dbReference type="InterPro" id="IPR050178">
    <property type="entry name" value="AspA/AstE_fam"/>
</dbReference>
<dbReference type="eggNOG" id="COG2988">
    <property type="taxonomic scope" value="Bacteria"/>
</dbReference>
<dbReference type="STRING" id="1348114.OM33_10880"/>
<dbReference type="GO" id="GO:0009017">
    <property type="term" value="F:succinylglutamate desuccinylase activity"/>
    <property type="evidence" value="ECO:0007669"/>
    <property type="project" value="UniProtKB-UniRule"/>
</dbReference>
<feature type="active site" evidence="5">
    <location>
        <position position="223"/>
    </location>
</feature>
<sequence>MTTNNLSQTGDFLSVTRANEWHLEPFSFSLDNGTQVDVLDTGVIQFTPKNCGSKDIVLSSAVHGNETAPIEICDELIKGIIKGELSLSHRVLFIFGNPASINIEKRFVEENLNRLFCGAHKKGEQNNEKIRAAKLEAYVSQFFNAFSDKNRKRIHYDLHTAIRDSKNEKFAVYPFLNGKPWKKEELSFLLSCGVNTIMMMKSSATTFSYFSSSMFDADAFTIELGKVRPFGENDMSRFEKAKMTLTQLITHDTVNYPEFNFADFELFEVYRTINRTQQDFSFPFSDSAANFTGFAKGELLATDGDTDYFAEVDGEAIIFPNAKVALGQRALLTVIPLQNKTDFV</sequence>
<keyword evidence="3 5" id="KW-0378">Hydrolase</keyword>
<dbReference type="InterPro" id="IPR055438">
    <property type="entry name" value="AstE_AspA_cat"/>
</dbReference>
<evidence type="ECO:0000256" key="1">
    <source>
        <dbReference type="ARBA" id="ARBA00022503"/>
    </source>
</evidence>
<feature type="domain" description="AstE/AspA barrel-sandwich hybrid" evidence="7">
    <location>
        <begin position="263"/>
        <end position="336"/>
    </location>
</feature>
<accession>A0A0A7EJW8</accession>
<dbReference type="KEGG" id="pseo:OM33_10880"/>
<dbReference type="OrthoDB" id="5290473at2"/>
<evidence type="ECO:0000256" key="3">
    <source>
        <dbReference type="ARBA" id="ARBA00022801"/>
    </source>
</evidence>
<dbReference type="Pfam" id="PF04952">
    <property type="entry name" value="AstE_AspA_hybrid"/>
    <property type="match status" value="1"/>
</dbReference>
<dbReference type="PANTHER" id="PTHR15162">
    <property type="entry name" value="ASPARTOACYLASE"/>
    <property type="match status" value="1"/>
</dbReference>
<name>A0A0A7EJW8_9GAMM</name>
<evidence type="ECO:0000259" key="7">
    <source>
        <dbReference type="Pfam" id="PF04952"/>
    </source>
</evidence>
<dbReference type="InterPro" id="IPR016681">
    <property type="entry name" value="SuccinylGlu_desuccinylase"/>
</dbReference>
<dbReference type="HOGENOM" id="CLU_071608_0_0_6"/>
<evidence type="ECO:0000259" key="8">
    <source>
        <dbReference type="Pfam" id="PF24827"/>
    </source>
</evidence>
<evidence type="ECO:0000313" key="9">
    <source>
        <dbReference type="EMBL" id="AIY66356.1"/>
    </source>
</evidence>
<dbReference type="HAMAP" id="MF_00767">
    <property type="entry name" value="Arg_catab_AstE"/>
    <property type="match status" value="1"/>
</dbReference>
<dbReference type="GO" id="GO:0008270">
    <property type="term" value="F:zinc ion binding"/>
    <property type="evidence" value="ECO:0007669"/>
    <property type="project" value="UniProtKB-UniRule"/>
</dbReference>
<dbReference type="PANTHER" id="PTHR15162:SF7">
    <property type="entry name" value="SUCCINYLGLUTAMATE DESUCCINYLASE"/>
    <property type="match status" value="1"/>
</dbReference>
<comment type="catalytic activity">
    <reaction evidence="5">
        <text>N-succinyl-L-glutamate + H2O = L-glutamate + succinate</text>
        <dbReference type="Rhea" id="RHEA:15169"/>
        <dbReference type="ChEBI" id="CHEBI:15377"/>
        <dbReference type="ChEBI" id="CHEBI:29985"/>
        <dbReference type="ChEBI" id="CHEBI:30031"/>
        <dbReference type="ChEBI" id="CHEBI:58763"/>
        <dbReference type="EC" id="3.5.1.96"/>
    </reaction>
</comment>
<dbReference type="InterPro" id="IPR007036">
    <property type="entry name" value="Aste_AspA_hybrid_dom"/>
</dbReference>
<dbReference type="GO" id="GO:0019545">
    <property type="term" value="P:L-arginine catabolic process to succinate"/>
    <property type="evidence" value="ECO:0007669"/>
    <property type="project" value="UniProtKB-UniRule"/>
</dbReference>
<dbReference type="EMBL" id="CP009888">
    <property type="protein sequence ID" value="AIY66356.1"/>
    <property type="molecule type" value="Genomic_DNA"/>
</dbReference>
<feature type="binding site" evidence="5">
    <location>
        <position position="66"/>
    </location>
    <ligand>
        <name>Zn(2+)</name>
        <dbReference type="ChEBI" id="CHEBI:29105"/>
    </ligand>
</feature>
<keyword evidence="1 5" id="KW-0056">Arginine metabolism</keyword>
<evidence type="ECO:0000313" key="10">
    <source>
        <dbReference type="Proteomes" id="UP000030341"/>
    </source>
</evidence>
<feature type="binding site" evidence="5">
    <location>
        <position position="159"/>
    </location>
    <ligand>
        <name>Zn(2+)</name>
        <dbReference type="ChEBI" id="CHEBI:29105"/>
    </ligand>
</feature>
<dbReference type="CDD" id="cd03855">
    <property type="entry name" value="M14_ASTE"/>
    <property type="match status" value="1"/>
</dbReference>
<dbReference type="Gene3D" id="3.40.630.10">
    <property type="entry name" value="Zn peptidases"/>
    <property type="match status" value="1"/>
</dbReference>
<dbReference type="RefSeq" id="WP_038643274.1">
    <property type="nucleotide sequence ID" value="NZ_CP009888.1"/>
</dbReference>
<comment type="similarity">
    <text evidence="5">Belongs to the AspA/AstE family. Succinylglutamate desuccinylase subfamily.</text>
</comment>
<comment type="function">
    <text evidence="5">Transforms N(2)-succinylglutamate into succinate and glutamate.</text>
</comment>
<dbReference type="GO" id="GO:0016788">
    <property type="term" value="F:hydrolase activity, acting on ester bonds"/>
    <property type="evidence" value="ECO:0007669"/>
    <property type="project" value="UniProtKB-UniRule"/>
</dbReference>
<reference evidence="9 10" key="1">
    <citation type="submission" date="2014-11" db="EMBL/GenBank/DDBJ databases">
        <title>Complete Genome Sequence of Pseudoalteromonas sp. Strain OCN003 Isolated from Kaneohe Bay, Oahu, Hawaii.</title>
        <authorList>
            <person name="Beurmann S."/>
            <person name="Videau P."/>
            <person name="Ushijima B."/>
            <person name="Smith A.M."/>
            <person name="Aeby G.S."/>
            <person name="Callahan S.M."/>
            <person name="Belcaid M."/>
        </authorList>
    </citation>
    <scope>NUCLEOTIDE SEQUENCE [LARGE SCALE GENOMIC DNA]</scope>
    <source>
        <strain evidence="9 10">OCN003</strain>
    </source>
</reference>
<feature type="binding site" evidence="5">
    <location>
        <position position="63"/>
    </location>
    <ligand>
        <name>Zn(2+)</name>
        <dbReference type="ChEBI" id="CHEBI:29105"/>
    </ligand>
</feature>
<feature type="domain" description="Succinylglutamate desuccinylase/Aspartoacylase catalytic" evidence="8">
    <location>
        <begin position="54"/>
        <end position="248"/>
    </location>
</feature>
<dbReference type="Proteomes" id="UP000030341">
    <property type="component" value="Chromosome 1"/>
</dbReference>
<gene>
    <name evidence="5" type="primary">astE</name>
    <name evidence="9" type="ORF">OM33_10880</name>
</gene>
<comment type="pathway">
    <text evidence="5">Amino-acid degradation; L-arginine degradation via AST pathway; L-glutamate and succinate from L-arginine: step 5/5.</text>
</comment>
<dbReference type="SUPFAM" id="SSF53187">
    <property type="entry name" value="Zn-dependent exopeptidases"/>
    <property type="match status" value="1"/>
</dbReference>
<dbReference type="NCBIfam" id="NF003706">
    <property type="entry name" value="PRK05324.1"/>
    <property type="match status" value="1"/>
</dbReference>
<dbReference type="AlphaFoldDB" id="A0A0A7EJW8"/>
<dbReference type="NCBIfam" id="TIGR03242">
    <property type="entry name" value="arg_catab_astE"/>
    <property type="match status" value="1"/>
</dbReference>
<organism evidence="9 10">
    <name type="scientific">Pseudoalteromonas piratica</name>
    <dbReference type="NCBI Taxonomy" id="1348114"/>
    <lineage>
        <taxon>Bacteria</taxon>
        <taxon>Pseudomonadati</taxon>
        <taxon>Pseudomonadota</taxon>
        <taxon>Gammaproteobacteria</taxon>
        <taxon>Alteromonadales</taxon>
        <taxon>Pseudoalteromonadaceae</taxon>
        <taxon>Pseudoalteromonas</taxon>
    </lineage>
</organism>
<dbReference type="PIRSF" id="PIRSF017020">
    <property type="entry name" value="AstE"/>
    <property type="match status" value="1"/>
</dbReference>
<evidence type="ECO:0000256" key="5">
    <source>
        <dbReference type="HAMAP-Rule" id="MF_00767"/>
    </source>
</evidence>